<reference evidence="11 12" key="1">
    <citation type="submission" date="2022-12" db="EMBL/GenBank/DDBJ databases">
        <authorList>
            <person name="Muema E."/>
        </authorList>
    </citation>
    <scope>NUCLEOTIDE SEQUENCE [LARGE SCALE GENOMIC DNA]</scope>
    <source>
        <strain evidence="12">1330</strain>
    </source>
</reference>
<feature type="domain" description="Alpha-D-phosphohexomutase C-terminal" evidence="7">
    <location>
        <begin position="439"/>
        <end position="499"/>
    </location>
</feature>
<dbReference type="PANTHER" id="PTHR43771">
    <property type="entry name" value="PHOSPHOMANNOMUTASE"/>
    <property type="match status" value="1"/>
</dbReference>
<feature type="domain" description="Alpha-D-phosphohexomutase alpha/beta/alpha" evidence="9">
    <location>
        <begin position="192"/>
        <end position="288"/>
    </location>
</feature>
<dbReference type="InterPro" id="IPR005841">
    <property type="entry name" value="Alpha-D-phosphohexomutase_SF"/>
</dbReference>
<evidence type="ECO:0000256" key="5">
    <source>
        <dbReference type="ARBA" id="ARBA00022842"/>
    </source>
</evidence>
<dbReference type="SUPFAM" id="SSF53738">
    <property type="entry name" value="Phosphoglucomutase, first 3 domains"/>
    <property type="match status" value="3"/>
</dbReference>
<dbReference type="SUPFAM" id="SSF55957">
    <property type="entry name" value="Phosphoglucomutase, C-terminal domain"/>
    <property type="match status" value="1"/>
</dbReference>
<evidence type="ECO:0000259" key="8">
    <source>
        <dbReference type="Pfam" id="PF02878"/>
    </source>
</evidence>
<comment type="caution">
    <text evidence="11">The sequence shown here is derived from an EMBL/GenBank/DDBJ whole genome shotgun (WGS) entry which is preliminary data.</text>
</comment>
<gene>
    <name evidence="11" type="ORF">O7A05_01080</name>
</gene>
<evidence type="ECO:0000259" key="9">
    <source>
        <dbReference type="Pfam" id="PF02879"/>
    </source>
</evidence>
<feature type="domain" description="Alpha-D-phosphohexomutase alpha/beta/alpha" evidence="10">
    <location>
        <begin position="294"/>
        <end position="405"/>
    </location>
</feature>
<dbReference type="Pfam" id="PF00408">
    <property type="entry name" value="PGM_PMM_IV"/>
    <property type="match status" value="1"/>
</dbReference>
<sequence length="515" mass="55643">MLLCPEIAEWTVNVVGQAKPNTFAFETSALVKATGFREYDARWWFGYPGSENEPELNLMGAQAIGMGLGTLIRRMGVGPDIVTGHDFRSYSMAIKMALTSGLMAAGARVKDIGLALSPMAYFAQFALDTPSVAMVTASHNENGWTGVKMGAQRPLTFGPGEMTALKALVLAGEFDLAGGGSYEFVPGFRETYIDDLTAGKKISRKLKVVVACGNGTAGAFAPQVLERIGCEVIPLDVELDHTFPRYNPNPEELLMLHAIRDKVLATGADVGLGFDGDGDRCGVVDNEGSEIFADKVGVILARDISGLYPKSVFVADVKSTGLFMTDPVLARNGATTDYWKTGHSHIKRRVLELHAMAGFEKSGHFFFNPPIGRGYDDGLVTAIAVCEMLERNPGRTVADVYRDLPLTFGTPTMSPHCPDEEKYGVVEKIVGEFAKMKGNGTEFAGQPLADLVTVNGVRVVAQDGTWGLVRASSNKPEIVVVVESPVSPERRREMFEALDAVLRRNPEVGAYNQTF</sequence>
<dbReference type="InterPro" id="IPR005844">
    <property type="entry name" value="A-D-PHexomutase_a/b/a-I"/>
</dbReference>
<keyword evidence="3" id="KW-0597">Phosphoprotein</keyword>
<evidence type="ECO:0000259" key="10">
    <source>
        <dbReference type="Pfam" id="PF02880"/>
    </source>
</evidence>
<comment type="similarity">
    <text evidence="2">Belongs to the phosphohexose mutase family.</text>
</comment>
<name>A0ABU8K5E9_9HYPH</name>
<dbReference type="Pfam" id="PF02880">
    <property type="entry name" value="PGM_PMM_III"/>
    <property type="match status" value="1"/>
</dbReference>
<dbReference type="Pfam" id="PF02878">
    <property type="entry name" value="PGM_PMM_I"/>
    <property type="match status" value="1"/>
</dbReference>
<dbReference type="InterPro" id="IPR016055">
    <property type="entry name" value="A-D-PHexomutase_a/b/a-I/II/III"/>
</dbReference>
<dbReference type="InterPro" id="IPR005846">
    <property type="entry name" value="A-D-PHexomutase_a/b/a-III"/>
</dbReference>
<keyword evidence="5" id="KW-0460">Magnesium</keyword>
<evidence type="ECO:0000259" key="7">
    <source>
        <dbReference type="Pfam" id="PF00408"/>
    </source>
</evidence>
<comment type="cofactor">
    <cofactor evidence="1">
        <name>Mg(2+)</name>
        <dbReference type="ChEBI" id="CHEBI:18420"/>
    </cofactor>
</comment>
<evidence type="ECO:0000313" key="12">
    <source>
        <dbReference type="Proteomes" id="UP001366503"/>
    </source>
</evidence>
<dbReference type="CDD" id="cd03089">
    <property type="entry name" value="PMM_PGM"/>
    <property type="match status" value="1"/>
</dbReference>
<evidence type="ECO:0000256" key="6">
    <source>
        <dbReference type="ARBA" id="ARBA00023235"/>
    </source>
</evidence>
<proteinExistence type="inferred from homology"/>
<organism evidence="11 12">
    <name type="scientific">Mesorhizobium argentiipisi</name>
    <dbReference type="NCBI Taxonomy" id="3015175"/>
    <lineage>
        <taxon>Bacteria</taxon>
        <taxon>Pseudomonadati</taxon>
        <taxon>Pseudomonadota</taxon>
        <taxon>Alphaproteobacteria</taxon>
        <taxon>Hyphomicrobiales</taxon>
        <taxon>Phyllobacteriaceae</taxon>
        <taxon>Mesorhizobium</taxon>
    </lineage>
</organism>
<evidence type="ECO:0000256" key="4">
    <source>
        <dbReference type="ARBA" id="ARBA00022723"/>
    </source>
</evidence>
<dbReference type="Proteomes" id="UP001366503">
    <property type="component" value="Unassembled WGS sequence"/>
</dbReference>
<dbReference type="RefSeq" id="WP_337091421.1">
    <property type="nucleotide sequence ID" value="NZ_JAPYKO010000001.1"/>
</dbReference>
<evidence type="ECO:0000313" key="11">
    <source>
        <dbReference type="EMBL" id="MEI9400801.1"/>
    </source>
</evidence>
<keyword evidence="4" id="KW-0479">Metal-binding</keyword>
<dbReference type="Gene3D" id="3.30.310.50">
    <property type="entry name" value="Alpha-D-phosphohexomutase, C-terminal domain"/>
    <property type="match status" value="1"/>
</dbReference>
<feature type="domain" description="Alpha-D-phosphohexomutase alpha/beta/alpha" evidence="8">
    <location>
        <begin position="51"/>
        <end position="172"/>
    </location>
</feature>
<dbReference type="Gene3D" id="3.40.120.10">
    <property type="entry name" value="Alpha-D-Glucose-1,6-Bisphosphate, subunit A, domain 3"/>
    <property type="match status" value="3"/>
</dbReference>
<accession>A0ABU8K5E9</accession>
<keyword evidence="6" id="KW-0413">Isomerase</keyword>
<dbReference type="EMBL" id="JAPYKO010000001">
    <property type="protein sequence ID" value="MEI9400801.1"/>
    <property type="molecule type" value="Genomic_DNA"/>
</dbReference>
<dbReference type="InterPro" id="IPR005845">
    <property type="entry name" value="A-D-PHexomutase_a/b/a-II"/>
</dbReference>
<dbReference type="InterPro" id="IPR005843">
    <property type="entry name" value="A-D-PHexomutase_C"/>
</dbReference>
<dbReference type="PANTHER" id="PTHR43771:SF2">
    <property type="entry name" value="PHOSPHOMANNOMUTASE_PHOSPHOGLUCOMUTASE"/>
    <property type="match status" value="1"/>
</dbReference>
<dbReference type="InterPro" id="IPR036900">
    <property type="entry name" value="A-D-PHexomutase_C_sf"/>
</dbReference>
<protein>
    <submittedName>
        <fullName evidence="11">Phosphomannomutase/phosphoglucomutase</fullName>
    </submittedName>
</protein>
<dbReference type="PRINTS" id="PR00509">
    <property type="entry name" value="PGMPMM"/>
</dbReference>
<dbReference type="Pfam" id="PF02879">
    <property type="entry name" value="PGM_PMM_II"/>
    <property type="match status" value="1"/>
</dbReference>
<keyword evidence="12" id="KW-1185">Reference proteome</keyword>
<evidence type="ECO:0000256" key="2">
    <source>
        <dbReference type="ARBA" id="ARBA00010231"/>
    </source>
</evidence>
<evidence type="ECO:0000256" key="3">
    <source>
        <dbReference type="ARBA" id="ARBA00022553"/>
    </source>
</evidence>
<evidence type="ECO:0000256" key="1">
    <source>
        <dbReference type="ARBA" id="ARBA00001946"/>
    </source>
</evidence>